<evidence type="ECO:0000313" key="1">
    <source>
        <dbReference type="EMBL" id="GAG51005.1"/>
    </source>
</evidence>
<dbReference type="SUPFAM" id="SSF46955">
    <property type="entry name" value="Putative DNA-binding domain"/>
    <property type="match status" value="1"/>
</dbReference>
<reference evidence="1" key="1">
    <citation type="journal article" date="2014" name="Front. Microbiol.">
        <title>High frequency of phylogenetically diverse reductive dehalogenase-homologous genes in deep subseafloor sedimentary metagenomes.</title>
        <authorList>
            <person name="Kawai M."/>
            <person name="Futagami T."/>
            <person name="Toyoda A."/>
            <person name="Takaki Y."/>
            <person name="Nishi S."/>
            <person name="Hori S."/>
            <person name="Arai W."/>
            <person name="Tsubouchi T."/>
            <person name="Morono Y."/>
            <person name="Uchiyama I."/>
            <person name="Ito T."/>
            <person name="Fujiyama A."/>
            <person name="Inagaki F."/>
            <person name="Takami H."/>
        </authorList>
    </citation>
    <scope>NUCLEOTIDE SEQUENCE</scope>
    <source>
        <strain evidence="1">Expedition CK06-06</strain>
    </source>
</reference>
<organism evidence="1">
    <name type="scientific">marine sediment metagenome</name>
    <dbReference type="NCBI Taxonomy" id="412755"/>
    <lineage>
        <taxon>unclassified sequences</taxon>
        <taxon>metagenomes</taxon>
        <taxon>ecological metagenomes</taxon>
    </lineage>
</organism>
<comment type="caution">
    <text evidence="1">The sequence shown here is derived from an EMBL/GenBank/DDBJ whole genome shotgun (WGS) entry which is preliminary data.</text>
</comment>
<feature type="non-terminal residue" evidence="1">
    <location>
        <position position="1"/>
    </location>
</feature>
<accession>X0Y5G7</accession>
<evidence type="ECO:0008006" key="2">
    <source>
        <dbReference type="Google" id="ProtNLM"/>
    </source>
</evidence>
<name>X0Y5G7_9ZZZZ</name>
<feature type="non-terminal residue" evidence="1">
    <location>
        <position position="141"/>
    </location>
</feature>
<dbReference type="InterPro" id="IPR009061">
    <property type="entry name" value="DNA-bd_dom_put_sf"/>
</dbReference>
<gene>
    <name evidence="1" type="ORF">S01H1_84170</name>
</gene>
<protein>
    <recommendedName>
        <fullName evidence="2">Helix-turn-helix domain-containing protein</fullName>
    </recommendedName>
</protein>
<dbReference type="AlphaFoldDB" id="X0Y5G7"/>
<dbReference type="EMBL" id="BARS01057400">
    <property type="protein sequence ID" value="GAG51005.1"/>
    <property type="molecule type" value="Genomic_DNA"/>
</dbReference>
<sequence length="141" mass="16244">ITGFQPKDLPQQQPIKGEQLADDLYIFISMLSAWLAQPVAQQNEKVYNIEELAATFGVSTKTIHRWRRRSLSARRFIFEDGKQYLGFTQSALDRFIEANPDLVTRAKIFVRLTDSQKQQIIEQATALAAETKLSRFQIINR</sequence>
<proteinExistence type="predicted"/>